<evidence type="ECO:0000313" key="4">
    <source>
        <dbReference type="Proteomes" id="UP000275069"/>
    </source>
</evidence>
<dbReference type="Pfam" id="PF14265">
    <property type="entry name" value="DUF4355"/>
    <property type="match status" value="1"/>
</dbReference>
<accession>A0A387BJP6</accession>
<evidence type="ECO:0000313" key="3">
    <source>
        <dbReference type="EMBL" id="AYG02374.1"/>
    </source>
</evidence>
<dbReference type="EMBL" id="CP032624">
    <property type="protein sequence ID" value="AYG02374.1"/>
    <property type="molecule type" value="Genomic_DNA"/>
</dbReference>
<reference evidence="3 4" key="1">
    <citation type="submission" date="2018-09" db="EMBL/GenBank/DDBJ databases">
        <title>Genome sequencing of strain 2DFW10M-5.</title>
        <authorList>
            <person name="Heo J."/>
            <person name="Kim S.-J."/>
            <person name="Kwon S.-W."/>
        </authorList>
    </citation>
    <scope>NUCLEOTIDE SEQUENCE [LARGE SCALE GENOMIC DNA]</scope>
    <source>
        <strain evidence="3 4">2DFW10M-5</strain>
    </source>
</reference>
<name>A0A387BJP6_9MICO</name>
<keyword evidence="1" id="KW-0175">Coiled coil</keyword>
<gene>
    <name evidence="3" type="ORF">D7I44_01715</name>
</gene>
<feature type="region of interest" description="Disordered" evidence="2">
    <location>
        <begin position="1"/>
        <end position="24"/>
    </location>
</feature>
<evidence type="ECO:0000256" key="2">
    <source>
        <dbReference type="SAM" id="MobiDB-lite"/>
    </source>
</evidence>
<feature type="compositionally biased region" description="Polar residues" evidence="2">
    <location>
        <begin position="1"/>
        <end position="17"/>
    </location>
</feature>
<protein>
    <recommendedName>
        <fullName evidence="5">DUF4355 domain-containing protein</fullName>
    </recommendedName>
</protein>
<dbReference type="InterPro" id="IPR025580">
    <property type="entry name" value="Gp46"/>
</dbReference>
<feature type="coiled-coil region" evidence="1">
    <location>
        <begin position="63"/>
        <end position="90"/>
    </location>
</feature>
<dbReference type="RefSeq" id="WP_120787908.1">
    <property type="nucleotide sequence ID" value="NZ_CP032624.1"/>
</dbReference>
<organism evidence="3 4">
    <name type="scientific">Gryllotalpicola protaetiae</name>
    <dbReference type="NCBI Taxonomy" id="2419771"/>
    <lineage>
        <taxon>Bacteria</taxon>
        <taxon>Bacillati</taxon>
        <taxon>Actinomycetota</taxon>
        <taxon>Actinomycetes</taxon>
        <taxon>Micrococcales</taxon>
        <taxon>Microbacteriaceae</taxon>
        <taxon>Gryllotalpicola</taxon>
    </lineage>
</organism>
<dbReference type="AlphaFoldDB" id="A0A387BJP6"/>
<dbReference type="KEGG" id="gry:D7I44_01715"/>
<evidence type="ECO:0008006" key="5">
    <source>
        <dbReference type="Google" id="ProtNLM"/>
    </source>
</evidence>
<dbReference type="Proteomes" id="UP000275069">
    <property type="component" value="Chromosome"/>
</dbReference>
<keyword evidence="4" id="KW-1185">Reference proteome</keyword>
<sequence>MTTEPTGTEPPQANAASAQDEFAPITTQEQFERALSDRLKRERAKFADYDDLKTRAARWDEVEAANKTELEKAQDRIRELESARNEDASERTRLNVIATLGIPPEYHDLITGQDEAEMTKRARQVRELLEAKAAAPDPNGRRLVVPSQGRTPEKALNGSGLEDAIKRAVGAA</sequence>
<feature type="region of interest" description="Disordered" evidence="2">
    <location>
        <begin position="133"/>
        <end position="159"/>
    </location>
</feature>
<proteinExistence type="predicted"/>
<evidence type="ECO:0000256" key="1">
    <source>
        <dbReference type="SAM" id="Coils"/>
    </source>
</evidence>
<dbReference type="OrthoDB" id="5125705at2"/>